<dbReference type="AlphaFoldDB" id="A0AAD7E2I2"/>
<evidence type="ECO:0000313" key="1">
    <source>
        <dbReference type="EMBL" id="KAJ7224676.1"/>
    </source>
</evidence>
<name>A0AAD7E2I2_9AGAR</name>
<dbReference type="EMBL" id="JARJCW010000005">
    <property type="protein sequence ID" value="KAJ7224676.1"/>
    <property type="molecule type" value="Genomic_DNA"/>
</dbReference>
<dbReference type="SUPFAM" id="SSF48371">
    <property type="entry name" value="ARM repeat"/>
    <property type="match status" value="1"/>
</dbReference>
<proteinExistence type="predicted"/>
<organism evidence="1 2">
    <name type="scientific">Mycena pura</name>
    <dbReference type="NCBI Taxonomy" id="153505"/>
    <lineage>
        <taxon>Eukaryota</taxon>
        <taxon>Fungi</taxon>
        <taxon>Dikarya</taxon>
        <taxon>Basidiomycota</taxon>
        <taxon>Agaricomycotina</taxon>
        <taxon>Agaricomycetes</taxon>
        <taxon>Agaricomycetidae</taxon>
        <taxon>Agaricales</taxon>
        <taxon>Marasmiineae</taxon>
        <taxon>Mycenaceae</taxon>
        <taxon>Mycena</taxon>
    </lineage>
</organism>
<protein>
    <submittedName>
        <fullName evidence="1">Uncharacterized protein</fullName>
    </submittedName>
</protein>
<gene>
    <name evidence="1" type="ORF">GGX14DRAFT_387347</name>
</gene>
<accession>A0AAD7E2I2</accession>
<comment type="caution">
    <text evidence="1">The sequence shown here is derived from an EMBL/GenBank/DDBJ whole genome shotgun (WGS) entry which is preliminary data.</text>
</comment>
<keyword evidence="2" id="KW-1185">Reference proteome</keyword>
<reference evidence="1" key="1">
    <citation type="submission" date="2023-03" db="EMBL/GenBank/DDBJ databases">
        <title>Massive genome expansion in bonnet fungi (Mycena s.s.) driven by repeated elements and novel gene families across ecological guilds.</title>
        <authorList>
            <consortium name="Lawrence Berkeley National Laboratory"/>
            <person name="Harder C.B."/>
            <person name="Miyauchi S."/>
            <person name="Viragh M."/>
            <person name="Kuo A."/>
            <person name="Thoen E."/>
            <person name="Andreopoulos B."/>
            <person name="Lu D."/>
            <person name="Skrede I."/>
            <person name="Drula E."/>
            <person name="Henrissat B."/>
            <person name="Morin E."/>
            <person name="Kohler A."/>
            <person name="Barry K."/>
            <person name="LaButti K."/>
            <person name="Morin E."/>
            <person name="Salamov A."/>
            <person name="Lipzen A."/>
            <person name="Mereny Z."/>
            <person name="Hegedus B."/>
            <person name="Baldrian P."/>
            <person name="Stursova M."/>
            <person name="Weitz H."/>
            <person name="Taylor A."/>
            <person name="Grigoriev I.V."/>
            <person name="Nagy L.G."/>
            <person name="Martin F."/>
            <person name="Kauserud H."/>
        </authorList>
    </citation>
    <scope>NUCLEOTIDE SEQUENCE</scope>
    <source>
        <strain evidence="1">9144</strain>
    </source>
</reference>
<dbReference type="InterPro" id="IPR011989">
    <property type="entry name" value="ARM-like"/>
</dbReference>
<sequence length="221" mass="24826">MEPVRRCSTPQSVHSWWSDSNPLRVGATISLHTLAKPLMKQMYHRQALSLIAQRGLVPLSTEFIDTLLAYLVFKHIFPSTRALVLEYLDSHARKSEKEAQMLVDGYVLDCAVELLKSSHPGVLCCSCNILEGIARYDSLKRDVIELQSHFRLSPLLSHKSPVVREASFSALNQIGSLSPSIPNYLETGVPPWGRAAYQSSPIKLEVRVVKQIEVTPLQFLY</sequence>
<dbReference type="InterPro" id="IPR016024">
    <property type="entry name" value="ARM-type_fold"/>
</dbReference>
<dbReference type="Proteomes" id="UP001219525">
    <property type="component" value="Unassembled WGS sequence"/>
</dbReference>
<dbReference type="Gene3D" id="1.25.10.10">
    <property type="entry name" value="Leucine-rich Repeat Variant"/>
    <property type="match status" value="1"/>
</dbReference>
<evidence type="ECO:0000313" key="2">
    <source>
        <dbReference type="Proteomes" id="UP001219525"/>
    </source>
</evidence>